<name>A0A9N9LI04_9HELO</name>
<dbReference type="EMBL" id="CAJVRM010000102">
    <property type="protein sequence ID" value="CAG8974378.1"/>
    <property type="molecule type" value="Genomic_DNA"/>
</dbReference>
<gene>
    <name evidence="1" type="ORF">HYALB_00010629</name>
</gene>
<comment type="caution">
    <text evidence="1">The sequence shown here is derived from an EMBL/GenBank/DDBJ whole genome shotgun (WGS) entry which is preliminary data.</text>
</comment>
<sequence>MFSFSKTTTTSPTPTHHPLFKNLINTASGLQDRAFKLCQARNQTLPYQSWAELEAQHPYGSRQYYERAKVDTYRHLKRETNKAVKKMVKNKRREEWKVREMAKMRPGGRKFWFWLRE</sequence>
<reference evidence="1" key="1">
    <citation type="submission" date="2021-07" db="EMBL/GenBank/DDBJ databases">
        <authorList>
            <person name="Durling M."/>
        </authorList>
    </citation>
    <scope>NUCLEOTIDE SEQUENCE</scope>
</reference>
<accession>A0A9N9LI04</accession>
<evidence type="ECO:0000313" key="2">
    <source>
        <dbReference type="Proteomes" id="UP000701801"/>
    </source>
</evidence>
<dbReference type="AlphaFoldDB" id="A0A9N9LI04"/>
<keyword evidence="2" id="KW-1185">Reference proteome</keyword>
<organism evidence="1 2">
    <name type="scientific">Hymenoscyphus albidus</name>
    <dbReference type="NCBI Taxonomy" id="595503"/>
    <lineage>
        <taxon>Eukaryota</taxon>
        <taxon>Fungi</taxon>
        <taxon>Dikarya</taxon>
        <taxon>Ascomycota</taxon>
        <taxon>Pezizomycotina</taxon>
        <taxon>Leotiomycetes</taxon>
        <taxon>Helotiales</taxon>
        <taxon>Helotiaceae</taxon>
        <taxon>Hymenoscyphus</taxon>
    </lineage>
</organism>
<evidence type="ECO:0000313" key="1">
    <source>
        <dbReference type="EMBL" id="CAG8974378.1"/>
    </source>
</evidence>
<proteinExistence type="predicted"/>
<protein>
    <submittedName>
        <fullName evidence="1">Uncharacterized protein</fullName>
    </submittedName>
</protein>
<dbReference type="Proteomes" id="UP000701801">
    <property type="component" value="Unassembled WGS sequence"/>
</dbReference>
<dbReference type="OrthoDB" id="10374729at2759"/>